<reference evidence="18" key="1">
    <citation type="journal article" date="2014" name="Int. J. Syst. Evol. Microbiol.">
        <title>Complete genome of a new Firmicutes species belonging to the dominant human colonic microbiota ('Ruminococcus bicirculans') reveals two chromosomes and a selective capacity to utilize plant glucans.</title>
        <authorList>
            <consortium name="NISC Comparative Sequencing Program"/>
            <person name="Wegmann U."/>
            <person name="Louis P."/>
            <person name="Goesmann A."/>
            <person name="Henrissat B."/>
            <person name="Duncan S.H."/>
            <person name="Flint H.J."/>
        </authorList>
    </citation>
    <scope>NUCLEOTIDE SEQUENCE</scope>
    <source>
        <strain evidence="18">JCM 10667</strain>
    </source>
</reference>
<dbReference type="GO" id="GO:0016020">
    <property type="term" value="C:membrane"/>
    <property type="evidence" value="ECO:0007669"/>
    <property type="project" value="InterPro"/>
</dbReference>
<keyword evidence="10 19" id="KW-0418">Kinase</keyword>
<dbReference type="InterPro" id="IPR036890">
    <property type="entry name" value="HATPase_C_sf"/>
</dbReference>
<comment type="catalytic activity">
    <reaction evidence="1">
        <text>ATP + protein L-histidine = ADP + protein N-phospho-L-histidine.</text>
        <dbReference type="EC" id="2.7.13.3"/>
    </reaction>
</comment>
<dbReference type="GO" id="GO:0051539">
    <property type="term" value="F:4 iron, 4 sulfur cluster binding"/>
    <property type="evidence" value="ECO:0007669"/>
    <property type="project" value="UniProtKB-KW"/>
</dbReference>
<comment type="caution">
    <text evidence="19">The sequence shown here is derived from an EMBL/GenBank/DDBJ whole genome shotgun (WGS) entry which is preliminary data.</text>
</comment>
<reference evidence="21" key="2">
    <citation type="journal article" date="2019" name="Int. J. Syst. Evol. Microbiol.">
        <title>The Global Catalogue of Microorganisms (GCM) 10K type strain sequencing project: providing services to taxonomists for standard genome sequencing and annotation.</title>
        <authorList>
            <consortium name="The Broad Institute Genomics Platform"/>
            <consortium name="The Broad Institute Genome Sequencing Center for Infectious Disease"/>
            <person name="Wu L."/>
            <person name="Ma J."/>
        </authorList>
    </citation>
    <scope>NUCLEOTIDE SEQUENCE [LARGE SCALE GENOMIC DNA]</scope>
    <source>
        <strain evidence="21">JCM 10667</strain>
    </source>
</reference>
<dbReference type="PRINTS" id="PR00344">
    <property type="entry name" value="BCTRLSENSOR"/>
</dbReference>
<dbReference type="AlphaFoldDB" id="A0A7W7IFD4"/>
<keyword evidence="8" id="KW-0808">Transferase</keyword>
<evidence type="ECO:0000256" key="1">
    <source>
        <dbReference type="ARBA" id="ARBA00000085"/>
    </source>
</evidence>
<keyword evidence="7" id="KW-0963">Cytoplasm</keyword>
<dbReference type="PROSITE" id="PS50109">
    <property type="entry name" value="HIS_KIN"/>
    <property type="match status" value="1"/>
</dbReference>
<evidence type="ECO:0000313" key="20">
    <source>
        <dbReference type="Proteomes" id="UP000549343"/>
    </source>
</evidence>
<dbReference type="PANTHER" id="PTHR24421">
    <property type="entry name" value="NITRATE/NITRITE SENSOR PROTEIN NARX-RELATED"/>
    <property type="match status" value="1"/>
</dbReference>
<evidence type="ECO:0000256" key="2">
    <source>
        <dbReference type="ARBA" id="ARBA00001966"/>
    </source>
</evidence>
<dbReference type="SMART" id="SM00387">
    <property type="entry name" value="HATPase_c"/>
    <property type="match status" value="1"/>
</dbReference>
<dbReference type="EC" id="2.7.13.3" evidence="4"/>
<comment type="cofactor">
    <cofactor evidence="2">
        <name>[4Fe-4S] cluster</name>
        <dbReference type="ChEBI" id="CHEBI:49883"/>
    </cofactor>
</comment>
<dbReference type="InterPro" id="IPR005467">
    <property type="entry name" value="His_kinase_dom"/>
</dbReference>
<evidence type="ECO:0000256" key="6">
    <source>
        <dbReference type="ARBA" id="ARBA00022485"/>
    </source>
</evidence>
<dbReference type="GO" id="GO:0046872">
    <property type="term" value="F:metal ion binding"/>
    <property type="evidence" value="ECO:0007669"/>
    <property type="project" value="UniProtKB-KW"/>
</dbReference>
<evidence type="ECO:0000256" key="8">
    <source>
        <dbReference type="ARBA" id="ARBA00022679"/>
    </source>
</evidence>
<keyword evidence="13" id="KW-0411">Iron-sulfur</keyword>
<dbReference type="EMBL" id="JACHMV010000001">
    <property type="protein sequence ID" value="MBB4776057.1"/>
    <property type="molecule type" value="Genomic_DNA"/>
</dbReference>
<keyword evidence="11" id="KW-0408">Iron</keyword>
<dbReference type="InterPro" id="IPR003594">
    <property type="entry name" value="HATPase_dom"/>
</dbReference>
<dbReference type="Pfam" id="PF07730">
    <property type="entry name" value="HisKA_3"/>
    <property type="match status" value="1"/>
</dbReference>
<evidence type="ECO:0000256" key="14">
    <source>
        <dbReference type="ARBA" id="ARBA00024827"/>
    </source>
</evidence>
<evidence type="ECO:0000256" key="10">
    <source>
        <dbReference type="ARBA" id="ARBA00022777"/>
    </source>
</evidence>
<name>A0A7W7IFD4_9ACTN</name>
<dbReference type="Proteomes" id="UP000549343">
    <property type="component" value="Unassembled WGS sequence"/>
</dbReference>
<keyword evidence="21" id="KW-1185">Reference proteome</keyword>
<dbReference type="SUPFAM" id="SSF55874">
    <property type="entry name" value="ATPase domain of HSP90 chaperone/DNA topoisomerase II/histidine kinase"/>
    <property type="match status" value="1"/>
</dbReference>
<evidence type="ECO:0000256" key="3">
    <source>
        <dbReference type="ARBA" id="ARBA00004496"/>
    </source>
</evidence>
<dbReference type="RefSeq" id="WP_184885737.1">
    <property type="nucleotide sequence ID" value="NZ_BAAAHD010000016.1"/>
</dbReference>
<comment type="function">
    <text evidence="14">Member of the two-component regulatory system NreB/NreC involved in the control of dissimilatory nitrate/nitrite reduction in response to oxygen. NreB functions as a direct oxygen sensor histidine kinase which is autophosphorylated, in the absence of oxygen, probably at the conserved histidine residue, and transfers its phosphate group probably to a conserved aspartate residue of NreC. NreB/NreC activates the expression of the nitrate (narGHJI) and nitrite (nir) reductase operons, as well as the putative nitrate transporter gene narT.</text>
</comment>
<dbReference type="GO" id="GO:0005737">
    <property type="term" value="C:cytoplasm"/>
    <property type="evidence" value="ECO:0007669"/>
    <property type="project" value="UniProtKB-SubCell"/>
</dbReference>
<keyword evidence="6" id="KW-0004">4Fe-4S</keyword>
<evidence type="ECO:0000313" key="21">
    <source>
        <dbReference type="Proteomes" id="UP001501427"/>
    </source>
</evidence>
<evidence type="ECO:0000256" key="11">
    <source>
        <dbReference type="ARBA" id="ARBA00023004"/>
    </source>
</evidence>
<evidence type="ECO:0000256" key="15">
    <source>
        <dbReference type="ARBA" id="ARBA00030800"/>
    </source>
</evidence>
<reference evidence="18" key="4">
    <citation type="submission" date="2023-12" db="EMBL/GenBank/DDBJ databases">
        <authorList>
            <person name="Sun Q."/>
            <person name="Inoue M."/>
        </authorList>
    </citation>
    <scope>NUCLEOTIDE SEQUENCE</scope>
    <source>
        <strain evidence="18">JCM 10667</strain>
    </source>
</reference>
<dbReference type="InterPro" id="IPR011712">
    <property type="entry name" value="Sig_transdc_His_kin_sub3_dim/P"/>
</dbReference>
<sequence>MAERPSSWPGHTGPAAASRLEADRAEIVAAYERVLDELGGPVAADRVARGQLVANAERVLTDVIGSLRAGAVQVAEGSEPRVPEPRVPEPRMPETAAMRAAAPGPRPQESVRTGAVFFDVVQRELVRRLDPEGESLPLLMLASRALYQSITCSGGLLAHEGYLRDMLRQAQVEERCRIGRELHDRVGMWLSAAYRQLELYDLDKNSKGPCPETEKRLTAAYGAVQEAMRILRDITSDLRFCESSNCLEKALRTAFEALATDDAVVQLKVNGDEMWASPAVKDESFLVVREAVRNALVHGMAELVLVRVDIAPHEMRIYVDDNGVGFDPDQATGSDGVGLSTMRERAELIGGTITVSSTPGQGARVELSIPLPGSENDAA</sequence>
<keyword evidence="12" id="KW-0902">Two-component regulatory system</keyword>
<evidence type="ECO:0000256" key="4">
    <source>
        <dbReference type="ARBA" id="ARBA00012438"/>
    </source>
</evidence>
<comment type="subcellular location">
    <subcellularLocation>
        <location evidence="3">Cytoplasm</location>
    </subcellularLocation>
</comment>
<dbReference type="GO" id="GO:0046983">
    <property type="term" value="F:protein dimerization activity"/>
    <property type="evidence" value="ECO:0007669"/>
    <property type="project" value="InterPro"/>
</dbReference>
<protein>
    <recommendedName>
        <fullName evidence="5">Oxygen sensor histidine kinase NreB</fullName>
        <ecNumber evidence="4">2.7.13.3</ecNumber>
    </recommendedName>
    <alternativeName>
        <fullName evidence="15">Nitrogen regulation protein B</fullName>
    </alternativeName>
</protein>
<gene>
    <name evidence="19" type="ORF">F4557_004475</name>
    <name evidence="18" type="ORF">GCM10009546_18260</name>
</gene>
<dbReference type="GO" id="GO:0000155">
    <property type="term" value="F:phosphorelay sensor kinase activity"/>
    <property type="evidence" value="ECO:0007669"/>
    <property type="project" value="InterPro"/>
</dbReference>
<dbReference type="CDD" id="cd16917">
    <property type="entry name" value="HATPase_UhpB-NarQ-NarX-like"/>
    <property type="match status" value="1"/>
</dbReference>
<feature type="region of interest" description="Disordered" evidence="16">
    <location>
        <begin position="1"/>
        <end position="20"/>
    </location>
</feature>
<evidence type="ECO:0000256" key="9">
    <source>
        <dbReference type="ARBA" id="ARBA00022723"/>
    </source>
</evidence>
<evidence type="ECO:0000256" key="7">
    <source>
        <dbReference type="ARBA" id="ARBA00022490"/>
    </source>
</evidence>
<dbReference type="Proteomes" id="UP001501427">
    <property type="component" value="Unassembled WGS sequence"/>
</dbReference>
<dbReference type="Gene3D" id="3.30.565.10">
    <property type="entry name" value="Histidine kinase-like ATPase, C-terminal domain"/>
    <property type="match status" value="1"/>
</dbReference>
<evidence type="ECO:0000313" key="19">
    <source>
        <dbReference type="EMBL" id="MBB4776057.1"/>
    </source>
</evidence>
<evidence type="ECO:0000256" key="5">
    <source>
        <dbReference type="ARBA" id="ARBA00017322"/>
    </source>
</evidence>
<evidence type="ECO:0000256" key="16">
    <source>
        <dbReference type="SAM" id="MobiDB-lite"/>
    </source>
</evidence>
<dbReference type="InterPro" id="IPR004358">
    <property type="entry name" value="Sig_transdc_His_kin-like_C"/>
</dbReference>
<accession>A0A7W7IFD4</accession>
<keyword evidence="9" id="KW-0479">Metal-binding</keyword>
<dbReference type="InterPro" id="IPR050482">
    <property type="entry name" value="Sensor_HK_TwoCompSys"/>
</dbReference>
<evidence type="ECO:0000259" key="17">
    <source>
        <dbReference type="PROSITE" id="PS50109"/>
    </source>
</evidence>
<evidence type="ECO:0000256" key="12">
    <source>
        <dbReference type="ARBA" id="ARBA00023012"/>
    </source>
</evidence>
<dbReference type="Gene3D" id="1.20.5.1930">
    <property type="match status" value="1"/>
</dbReference>
<reference evidence="19 20" key="3">
    <citation type="submission" date="2020-08" db="EMBL/GenBank/DDBJ databases">
        <title>Sequencing the genomes of 1000 actinobacteria strains.</title>
        <authorList>
            <person name="Klenk H.-P."/>
        </authorList>
    </citation>
    <scope>NUCLEOTIDE SEQUENCE [LARGE SCALE GENOMIC DNA]</scope>
    <source>
        <strain evidence="19 20">DSM 44772</strain>
    </source>
</reference>
<evidence type="ECO:0000256" key="13">
    <source>
        <dbReference type="ARBA" id="ARBA00023014"/>
    </source>
</evidence>
<organism evidence="19 20">
    <name type="scientific">Actinomadura livida</name>
    <dbReference type="NCBI Taxonomy" id="79909"/>
    <lineage>
        <taxon>Bacteria</taxon>
        <taxon>Bacillati</taxon>
        <taxon>Actinomycetota</taxon>
        <taxon>Actinomycetes</taxon>
        <taxon>Streptosporangiales</taxon>
        <taxon>Thermomonosporaceae</taxon>
        <taxon>Actinomadura</taxon>
    </lineage>
</organism>
<proteinExistence type="predicted"/>
<dbReference type="EMBL" id="BAAAHD010000016">
    <property type="protein sequence ID" value="GAA0556483.1"/>
    <property type="molecule type" value="Genomic_DNA"/>
</dbReference>
<dbReference type="Pfam" id="PF02518">
    <property type="entry name" value="HATPase_c"/>
    <property type="match status" value="1"/>
</dbReference>
<evidence type="ECO:0000313" key="18">
    <source>
        <dbReference type="EMBL" id="GAA0556483.1"/>
    </source>
</evidence>
<feature type="domain" description="Histidine kinase" evidence="17">
    <location>
        <begin position="287"/>
        <end position="373"/>
    </location>
</feature>